<organism evidence="2 3">
    <name type="scientific">Hymenobacter lucidus</name>
    <dbReference type="NCBI Taxonomy" id="2880930"/>
    <lineage>
        <taxon>Bacteria</taxon>
        <taxon>Pseudomonadati</taxon>
        <taxon>Bacteroidota</taxon>
        <taxon>Cytophagia</taxon>
        <taxon>Cytophagales</taxon>
        <taxon>Hymenobacteraceae</taxon>
        <taxon>Hymenobacter</taxon>
    </lineage>
</organism>
<accession>A0ABS8AZI5</accession>
<evidence type="ECO:0000313" key="2">
    <source>
        <dbReference type="EMBL" id="MCB2411220.1"/>
    </source>
</evidence>
<feature type="region of interest" description="Disordered" evidence="1">
    <location>
        <begin position="52"/>
        <end position="81"/>
    </location>
</feature>
<gene>
    <name evidence="2" type="ORF">LGH74_24760</name>
</gene>
<dbReference type="RefSeq" id="WP_226180868.1">
    <property type="nucleotide sequence ID" value="NZ_JAJADR010000019.1"/>
</dbReference>
<comment type="caution">
    <text evidence="2">The sequence shown here is derived from an EMBL/GenBank/DDBJ whole genome shotgun (WGS) entry which is preliminary data.</text>
</comment>
<name>A0ABS8AZI5_9BACT</name>
<evidence type="ECO:0000313" key="3">
    <source>
        <dbReference type="Proteomes" id="UP001165296"/>
    </source>
</evidence>
<protein>
    <submittedName>
        <fullName evidence="2">Uncharacterized protein</fullName>
    </submittedName>
</protein>
<evidence type="ECO:0000256" key="1">
    <source>
        <dbReference type="SAM" id="MobiDB-lite"/>
    </source>
</evidence>
<dbReference type="Proteomes" id="UP001165296">
    <property type="component" value="Unassembled WGS sequence"/>
</dbReference>
<reference evidence="2" key="1">
    <citation type="submission" date="2021-10" db="EMBL/GenBank/DDBJ databases">
        <authorList>
            <person name="Dean J.D."/>
            <person name="Kim M.K."/>
            <person name="Newey C.N."/>
            <person name="Stoker T.S."/>
            <person name="Thompson D.W."/>
            <person name="Grose J.H."/>
        </authorList>
    </citation>
    <scope>NUCLEOTIDE SEQUENCE</scope>
    <source>
        <strain evidence="2">BT178</strain>
    </source>
</reference>
<sequence>SAQGPFLMFLKKGQKKALPQTSIQARREAFFSELILPRITGVVSSCPSWRFRLGEPSSTGQVLGRSKPPTKGPQSESSGQAVSVGPWFVLGIGAYFFRVTPK</sequence>
<feature type="non-terminal residue" evidence="2">
    <location>
        <position position="1"/>
    </location>
</feature>
<keyword evidence="3" id="KW-1185">Reference proteome</keyword>
<feature type="compositionally biased region" description="Polar residues" evidence="1">
    <location>
        <begin position="72"/>
        <end position="81"/>
    </location>
</feature>
<dbReference type="EMBL" id="JAJADR010000019">
    <property type="protein sequence ID" value="MCB2411220.1"/>
    <property type="molecule type" value="Genomic_DNA"/>
</dbReference>
<proteinExistence type="predicted"/>